<evidence type="ECO:0000256" key="1">
    <source>
        <dbReference type="SAM" id="Phobius"/>
    </source>
</evidence>
<protein>
    <recommendedName>
        <fullName evidence="3">SHOCT domain-containing protein</fullName>
    </recommendedName>
</protein>
<gene>
    <name evidence="2" type="ORF">GLOINDRAFT_36486</name>
</gene>
<organism evidence="2">
    <name type="scientific">Rhizophagus irregularis (strain DAOM 181602 / DAOM 197198 / MUCL 43194)</name>
    <name type="common">Arbuscular mycorrhizal fungus</name>
    <name type="synonym">Glomus intraradices</name>
    <dbReference type="NCBI Taxonomy" id="747089"/>
    <lineage>
        <taxon>Eukaryota</taxon>
        <taxon>Fungi</taxon>
        <taxon>Fungi incertae sedis</taxon>
        <taxon>Mucoromycota</taxon>
        <taxon>Glomeromycotina</taxon>
        <taxon>Glomeromycetes</taxon>
        <taxon>Glomerales</taxon>
        <taxon>Glomeraceae</taxon>
        <taxon>Rhizophagus</taxon>
    </lineage>
</organism>
<keyword evidence="1" id="KW-0812">Transmembrane</keyword>
<reference evidence="2" key="1">
    <citation type="submission" date="2013-07" db="EMBL/GenBank/DDBJ databases">
        <title>The genome of an arbuscular mycorrhizal fungus provides insights into the evolution of the oldest plant symbiosis.</title>
        <authorList>
            <consortium name="DOE Joint Genome Institute"/>
            <person name="Tisserant E."/>
            <person name="Malbreil M."/>
            <person name="Kuo A."/>
            <person name="Kohler A."/>
            <person name="Symeonidi A."/>
            <person name="Balestrini R."/>
            <person name="Charron P."/>
            <person name="Duensing N."/>
            <person name="Frei-dit-Frey N."/>
            <person name="Gianinazzi-Pearson V."/>
            <person name="Gilbert B."/>
            <person name="Handa Y."/>
            <person name="Hijri M."/>
            <person name="Kaul R."/>
            <person name="Kawaguchi M."/>
            <person name="Krajinski F."/>
            <person name="Lammers P."/>
            <person name="Lapierre D."/>
            <person name="Masclaux F.G."/>
            <person name="Murat C."/>
            <person name="Morin E."/>
            <person name="Ndikumana S."/>
            <person name="Pagni M."/>
            <person name="Petitpierre D."/>
            <person name="Requena N."/>
            <person name="Rosikiewicz P."/>
            <person name="Riley R."/>
            <person name="Saito K."/>
            <person name="San Clemente H."/>
            <person name="Shapiro H."/>
            <person name="van Tuinen D."/>
            <person name="Becard G."/>
            <person name="Bonfante P."/>
            <person name="Paszkowski U."/>
            <person name="Shachar-Hill Y."/>
            <person name="Young J.P."/>
            <person name="Sanders I.R."/>
            <person name="Henrissat B."/>
            <person name="Rensing S.A."/>
            <person name="Grigoriev I.V."/>
            <person name="Corradi N."/>
            <person name="Roux C."/>
            <person name="Martin F."/>
        </authorList>
    </citation>
    <scope>NUCLEOTIDE SEQUENCE</scope>
    <source>
        <strain evidence="2">DAOM 197198</strain>
    </source>
</reference>
<proteinExistence type="predicted"/>
<evidence type="ECO:0008006" key="3">
    <source>
        <dbReference type="Google" id="ProtNLM"/>
    </source>
</evidence>
<dbReference type="HOGENOM" id="CLU_1134078_0_0_1"/>
<feature type="transmembrane region" description="Helical" evidence="1">
    <location>
        <begin position="109"/>
        <end position="129"/>
    </location>
</feature>
<dbReference type="AlphaFoldDB" id="U9T9F3"/>
<dbReference type="EMBL" id="KE392309">
    <property type="protein sequence ID" value="ESA04775.1"/>
    <property type="molecule type" value="Genomic_DNA"/>
</dbReference>
<evidence type="ECO:0000313" key="2">
    <source>
        <dbReference type="EMBL" id="ESA04775.1"/>
    </source>
</evidence>
<keyword evidence="1" id="KW-0472">Membrane</keyword>
<accession>U9T9F3</accession>
<keyword evidence="1" id="KW-1133">Transmembrane helix</keyword>
<sequence length="245" mass="26498">MSVADTFLATAFIGAAIVIPVIVYMAMKLLDARKRTTEALGALDDFTANKTVFSENTCAGIAIDEGRQKLALMKKEPGVIKVITYKDLVSAEIFEDGNSVTRTSRAGQFGGAVVGGLVLGGVGAIIGGLSGKKVTESKCNRIELRLVINDTSEPTHDVVFLDQETERNFVYKNAMDAARSWHAMCSVFIKRADEAQEKVKVKKKDGPVLATEELAKLVDLKNSGVLNDEEFAKLKARLIASIDKE</sequence>
<feature type="transmembrane region" description="Helical" evidence="1">
    <location>
        <begin position="6"/>
        <end position="27"/>
    </location>
</feature>
<name>U9T9F3_RHIID</name>